<dbReference type="EMBL" id="REGN01013699">
    <property type="protein sequence ID" value="RMZ93575.1"/>
    <property type="molecule type" value="Genomic_DNA"/>
</dbReference>
<evidence type="ECO:0000313" key="2">
    <source>
        <dbReference type="Proteomes" id="UP000276133"/>
    </source>
</evidence>
<gene>
    <name evidence="1" type="ORF">BpHYR1_038537</name>
</gene>
<protein>
    <submittedName>
        <fullName evidence="1">Uncharacterized protein</fullName>
    </submittedName>
</protein>
<proteinExistence type="predicted"/>
<dbReference type="Proteomes" id="UP000276133">
    <property type="component" value="Unassembled WGS sequence"/>
</dbReference>
<organism evidence="1 2">
    <name type="scientific">Brachionus plicatilis</name>
    <name type="common">Marine rotifer</name>
    <name type="synonym">Brachionus muelleri</name>
    <dbReference type="NCBI Taxonomy" id="10195"/>
    <lineage>
        <taxon>Eukaryota</taxon>
        <taxon>Metazoa</taxon>
        <taxon>Spiralia</taxon>
        <taxon>Gnathifera</taxon>
        <taxon>Rotifera</taxon>
        <taxon>Eurotatoria</taxon>
        <taxon>Monogononta</taxon>
        <taxon>Pseudotrocha</taxon>
        <taxon>Ploima</taxon>
        <taxon>Brachionidae</taxon>
        <taxon>Brachionus</taxon>
    </lineage>
</organism>
<name>A0A3M7P3D5_BRAPC</name>
<evidence type="ECO:0000313" key="1">
    <source>
        <dbReference type="EMBL" id="RMZ93575.1"/>
    </source>
</evidence>
<dbReference type="AlphaFoldDB" id="A0A3M7P3D5"/>
<sequence length="128" mass="14297">MLVALELEQVFDQVYEVELEALRHFVAACGYAGQQILNLMDLAQIEKDLSLKLDAATLSAVCSAAHQNEAFYAAQRHQLLPVAATVKHRARDRVFLEVFGADVVGGEPLECRSKTRVFKKRSKSMCRC</sequence>
<accession>A0A3M7P3D5</accession>
<reference evidence="1 2" key="1">
    <citation type="journal article" date="2018" name="Sci. Rep.">
        <title>Genomic signatures of local adaptation to the degree of environmental predictability in rotifers.</title>
        <authorList>
            <person name="Franch-Gras L."/>
            <person name="Hahn C."/>
            <person name="Garcia-Roger E.M."/>
            <person name="Carmona M.J."/>
            <person name="Serra M."/>
            <person name="Gomez A."/>
        </authorList>
    </citation>
    <scope>NUCLEOTIDE SEQUENCE [LARGE SCALE GENOMIC DNA]</scope>
    <source>
        <strain evidence="1">HYR1</strain>
    </source>
</reference>
<keyword evidence="2" id="KW-1185">Reference proteome</keyword>
<comment type="caution">
    <text evidence="1">The sequence shown here is derived from an EMBL/GenBank/DDBJ whole genome shotgun (WGS) entry which is preliminary data.</text>
</comment>